<protein>
    <submittedName>
        <fullName evidence="2">Uncharacterized protein</fullName>
    </submittedName>
</protein>
<organism evidence="2 3">
    <name type="scientific">Bos mutus</name>
    <name type="common">wild yak</name>
    <dbReference type="NCBI Taxonomy" id="72004"/>
    <lineage>
        <taxon>Eukaryota</taxon>
        <taxon>Metazoa</taxon>
        <taxon>Chordata</taxon>
        <taxon>Craniata</taxon>
        <taxon>Vertebrata</taxon>
        <taxon>Euteleostomi</taxon>
        <taxon>Mammalia</taxon>
        <taxon>Eutheria</taxon>
        <taxon>Laurasiatheria</taxon>
        <taxon>Artiodactyla</taxon>
        <taxon>Ruminantia</taxon>
        <taxon>Pecora</taxon>
        <taxon>Bovidae</taxon>
        <taxon>Bovinae</taxon>
        <taxon>Bos</taxon>
    </lineage>
</organism>
<accession>A0A6B0S2N0</accession>
<name>A0A6B0S2N0_9CETA</name>
<keyword evidence="3" id="KW-1185">Reference proteome</keyword>
<comment type="caution">
    <text evidence="2">The sequence shown here is derived from an EMBL/GenBank/DDBJ whole genome shotgun (WGS) entry which is preliminary data.</text>
</comment>
<proteinExistence type="predicted"/>
<reference evidence="2" key="1">
    <citation type="submission" date="2019-10" db="EMBL/GenBank/DDBJ databases">
        <title>The sequence and de novo assembly of the wild yak genome.</title>
        <authorList>
            <person name="Liu Y."/>
        </authorList>
    </citation>
    <scope>NUCLEOTIDE SEQUENCE [LARGE SCALE GENOMIC DNA]</scope>
    <source>
        <strain evidence="2">WY2019</strain>
    </source>
</reference>
<dbReference type="EMBL" id="VBQZ03000107">
    <property type="protein sequence ID" value="MXQ94216.1"/>
    <property type="molecule type" value="Genomic_DNA"/>
</dbReference>
<feature type="region of interest" description="Disordered" evidence="1">
    <location>
        <begin position="1"/>
        <end position="20"/>
    </location>
</feature>
<dbReference type="AlphaFoldDB" id="A0A6B0S2N0"/>
<evidence type="ECO:0000256" key="1">
    <source>
        <dbReference type="SAM" id="MobiDB-lite"/>
    </source>
</evidence>
<dbReference type="Proteomes" id="UP000322234">
    <property type="component" value="Unassembled WGS sequence"/>
</dbReference>
<sequence>MSESFPELPPTRQGKACDRGRSRAIEAPILKAESNQLWFTPLSKQAKTSTVPSRTVATELRTDPLEPLAESQLAQGPVFHAPATLVTAGNSAPAAGRQLLHNFFAYGRELASCWGNCAYICCFCAETQEDLGYFAFVRASLCFALTPYLILEKTGVSKKLLLTQDDLALWFTSVHLRLSVYMQAGLENLKMKKGLGLAVDGLPGQKQQTETSTM</sequence>
<evidence type="ECO:0000313" key="3">
    <source>
        <dbReference type="Proteomes" id="UP000322234"/>
    </source>
</evidence>
<evidence type="ECO:0000313" key="2">
    <source>
        <dbReference type="EMBL" id="MXQ94216.1"/>
    </source>
</evidence>
<gene>
    <name evidence="2" type="ORF">E5288_WYG004042</name>
</gene>